<gene>
    <name evidence="1" type="ORF">A3466_04000</name>
</gene>
<dbReference type="EMBL" id="LVVA01000019">
    <property type="protein sequence ID" value="KZR31683.1"/>
    <property type="molecule type" value="Genomic_DNA"/>
</dbReference>
<dbReference type="NCBIfam" id="TIGR03344">
    <property type="entry name" value="VI_effect_Hcp1"/>
    <property type="match status" value="1"/>
</dbReference>
<dbReference type="Pfam" id="PF05638">
    <property type="entry name" value="T6SS_HCP"/>
    <property type="match status" value="1"/>
</dbReference>
<dbReference type="Gene3D" id="2.30.110.20">
    <property type="entry name" value="Hcp1-like"/>
    <property type="match status" value="1"/>
</dbReference>
<organism evidence="1 2">
    <name type="scientific">Enterobacter genomosp. S</name>
    <dbReference type="NCBI Taxonomy" id="2364151"/>
    <lineage>
        <taxon>Bacteria</taxon>
        <taxon>Pseudomonadati</taxon>
        <taxon>Pseudomonadota</taxon>
        <taxon>Gammaproteobacteria</taxon>
        <taxon>Enterobacterales</taxon>
        <taxon>Enterobacteriaceae</taxon>
        <taxon>Enterobacter</taxon>
        <taxon>Enterobacter cloacae complex</taxon>
        <taxon>Enterobacter cloacae complex clade S</taxon>
    </lineage>
</organism>
<dbReference type="SUPFAM" id="SSF141452">
    <property type="entry name" value="Hcp1-like"/>
    <property type="match status" value="1"/>
</dbReference>
<dbReference type="Proteomes" id="UP000076880">
    <property type="component" value="Unassembled WGS sequence"/>
</dbReference>
<accession>A0ABR5YN35</accession>
<keyword evidence="2" id="KW-1185">Reference proteome</keyword>
<dbReference type="InterPro" id="IPR052947">
    <property type="entry name" value="T6SS_Hcp1_domain"/>
</dbReference>
<dbReference type="PANTHER" id="PTHR34319:SF7">
    <property type="entry name" value="HNH ENDONUCLEASE DOMAIN-CONTAINING PROTEIN"/>
    <property type="match status" value="1"/>
</dbReference>
<evidence type="ECO:0000313" key="2">
    <source>
        <dbReference type="Proteomes" id="UP000076880"/>
    </source>
</evidence>
<sequence>MANLTYLTLNGQMQGLISAGCCSQDSIGNKAQTAHKDQIMVQELTHGISRQQNVNHQMLTIRKPVDKSSPLLNKAISENEVLSCEINLFRTSRAGVNELYYKIKLTNARIIDIQLDVAHAINENDAQPEESVSFIYESISWDHCIAGTSAYSLWSERMF</sequence>
<dbReference type="RefSeq" id="WP_063451204.1">
    <property type="nucleotide sequence ID" value="NZ_LVVA01000019.1"/>
</dbReference>
<name>A0ABR5YN35_9ENTR</name>
<reference evidence="2" key="1">
    <citation type="submission" date="2016-03" db="EMBL/GenBank/DDBJ databases">
        <title>WGS of SAMN04393274.</title>
        <authorList>
            <person name="Adams M."/>
            <person name="Sutton G."/>
            <person name="Nelson K."/>
            <person name="Thaden J."/>
            <person name="Fowler V."/>
            <person name="Mccorrison J."/>
            <person name="Sanka R."/>
            <person name="Brinkac L."/>
            <person name="Nierman W."/>
        </authorList>
    </citation>
    <scope>NUCLEOTIDE SEQUENCE [LARGE SCALE GENOMIC DNA]</scope>
    <source>
        <strain evidence="2">GN06232</strain>
    </source>
</reference>
<dbReference type="InterPro" id="IPR036624">
    <property type="entry name" value="Hcp1-lik_sf"/>
</dbReference>
<dbReference type="PANTHER" id="PTHR34319">
    <property type="entry name" value="MAJOR EXPORTED PROTEIN"/>
    <property type="match status" value="1"/>
</dbReference>
<evidence type="ECO:0000313" key="1">
    <source>
        <dbReference type="EMBL" id="KZR31683.1"/>
    </source>
</evidence>
<proteinExistence type="predicted"/>
<protein>
    <submittedName>
        <fullName evidence="1">Type VI secretion system protein</fullName>
    </submittedName>
</protein>
<dbReference type="InterPro" id="IPR008514">
    <property type="entry name" value="T6SS_Hcp"/>
</dbReference>
<comment type="caution">
    <text evidence="1">The sequence shown here is derived from an EMBL/GenBank/DDBJ whole genome shotgun (WGS) entry which is preliminary data.</text>
</comment>